<evidence type="ECO:0000313" key="17">
    <source>
        <dbReference type="Proteomes" id="UP000708298"/>
    </source>
</evidence>
<dbReference type="Gene3D" id="1.10.4030.10">
    <property type="entry name" value="Porin chaperone SurA, peptide-binding domain"/>
    <property type="match status" value="1"/>
</dbReference>
<keyword evidence="4" id="KW-0997">Cell inner membrane</keyword>
<protein>
    <recommendedName>
        <fullName evidence="2">Parvulin-like PPIase</fullName>
    </recommendedName>
    <alternativeName>
        <fullName evidence="9">Peptidyl-prolyl cis-trans isomerase plp</fullName>
    </alternativeName>
    <alternativeName>
        <fullName evidence="12">Periplasmic chaperone PpiD</fullName>
    </alternativeName>
    <alternativeName>
        <fullName evidence="13">Periplasmic folding chaperone</fullName>
    </alternativeName>
    <alternativeName>
        <fullName evidence="10">Rotamase plp</fullName>
    </alternativeName>
</protein>
<dbReference type="InterPro" id="IPR000297">
    <property type="entry name" value="PPIase_PpiC"/>
</dbReference>
<dbReference type="InterPro" id="IPR027304">
    <property type="entry name" value="Trigger_fact/SurA_dom_sf"/>
</dbReference>
<evidence type="ECO:0000259" key="15">
    <source>
        <dbReference type="Pfam" id="PF13145"/>
    </source>
</evidence>
<keyword evidence="8" id="KW-0143">Chaperone</keyword>
<dbReference type="GO" id="GO:0005886">
    <property type="term" value="C:plasma membrane"/>
    <property type="evidence" value="ECO:0007669"/>
    <property type="project" value="UniProtKB-SubCell"/>
</dbReference>
<evidence type="ECO:0000313" key="16">
    <source>
        <dbReference type="EMBL" id="MCB8874474.1"/>
    </source>
</evidence>
<dbReference type="SUPFAM" id="SSF54534">
    <property type="entry name" value="FKBP-like"/>
    <property type="match status" value="1"/>
</dbReference>
<keyword evidence="6 14" id="KW-1133">Transmembrane helix</keyword>
<organism evidence="16 17">
    <name type="scientific">Acidisoma silvae</name>
    <dbReference type="NCBI Taxonomy" id="2802396"/>
    <lineage>
        <taxon>Bacteria</taxon>
        <taxon>Pseudomonadati</taxon>
        <taxon>Pseudomonadota</taxon>
        <taxon>Alphaproteobacteria</taxon>
        <taxon>Acetobacterales</taxon>
        <taxon>Acidocellaceae</taxon>
        <taxon>Acidisoma</taxon>
    </lineage>
</organism>
<reference evidence="16" key="2">
    <citation type="submission" date="2021-01" db="EMBL/GenBank/DDBJ databases">
        <authorList>
            <person name="Mieszkin S."/>
            <person name="Pouder E."/>
            <person name="Alain K."/>
        </authorList>
    </citation>
    <scope>NUCLEOTIDE SEQUENCE</scope>
    <source>
        <strain evidence="16">HW T2.11</strain>
    </source>
</reference>
<evidence type="ECO:0000256" key="8">
    <source>
        <dbReference type="ARBA" id="ARBA00023186"/>
    </source>
</evidence>
<comment type="subcellular location">
    <subcellularLocation>
        <location evidence="1">Cell inner membrane</location>
        <topology evidence="1">Single-pass type II membrane protein</topology>
        <orientation evidence="1">Periplasmic side</orientation>
    </subcellularLocation>
</comment>
<feature type="transmembrane region" description="Helical" evidence="14">
    <location>
        <begin position="25"/>
        <end position="44"/>
    </location>
</feature>
<keyword evidence="5 14" id="KW-0812">Transmembrane</keyword>
<keyword evidence="17" id="KW-1185">Reference proteome</keyword>
<feature type="domain" description="PpiC" evidence="15">
    <location>
        <begin position="262"/>
        <end position="384"/>
    </location>
</feature>
<dbReference type="InterPro" id="IPR046357">
    <property type="entry name" value="PPIase_dom_sf"/>
</dbReference>
<dbReference type="Pfam" id="PF13624">
    <property type="entry name" value="SurA_N_3"/>
    <property type="match status" value="1"/>
</dbReference>
<dbReference type="EMBL" id="JAESVB010000002">
    <property type="protein sequence ID" value="MCB8874474.1"/>
    <property type="molecule type" value="Genomic_DNA"/>
</dbReference>
<evidence type="ECO:0000256" key="4">
    <source>
        <dbReference type="ARBA" id="ARBA00022519"/>
    </source>
</evidence>
<reference evidence="16" key="1">
    <citation type="journal article" date="2021" name="Microorganisms">
        <title>Acidisoma silvae sp. nov. and Acidisomacellulosilytica sp. nov., Two Acidophilic Bacteria Isolated from Decaying Wood, Hydrolyzing Cellulose and Producing Poly-3-hydroxybutyrate.</title>
        <authorList>
            <person name="Mieszkin S."/>
            <person name="Pouder E."/>
            <person name="Uroz S."/>
            <person name="Simon-Colin C."/>
            <person name="Alain K."/>
        </authorList>
    </citation>
    <scope>NUCLEOTIDE SEQUENCE</scope>
    <source>
        <strain evidence="16">HW T2.11</strain>
    </source>
</reference>
<dbReference type="Proteomes" id="UP000708298">
    <property type="component" value="Unassembled WGS sequence"/>
</dbReference>
<dbReference type="PANTHER" id="PTHR47529:SF1">
    <property type="entry name" value="PERIPLASMIC CHAPERONE PPID"/>
    <property type="match status" value="1"/>
</dbReference>
<keyword evidence="7 14" id="KW-0472">Membrane</keyword>
<evidence type="ECO:0000256" key="9">
    <source>
        <dbReference type="ARBA" id="ARBA00030642"/>
    </source>
</evidence>
<evidence type="ECO:0000256" key="12">
    <source>
        <dbReference type="ARBA" id="ARBA00040743"/>
    </source>
</evidence>
<dbReference type="RefSeq" id="WP_227320152.1">
    <property type="nucleotide sequence ID" value="NZ_JAESVB010000002.1"/>
</dbReference>
<dbReference type="SUPFAM" id="SSF109998">
    <property type="entry name" value="Triger factor/SurA peptide-binding domain-like"/>
    <property type="match status" value="1"/>
</dbReference>
<evidence type="ECO:0000256" key="14">
    <source>
        <dbReference type="SAM" id="Phobius"/>
    </source>
</evidence>
<evidence type="ECO:0000256" key="11">
    <source>
        <dbReference type="ARBA" id="ARBA00038408"/>
    </source>
</evidence>
<dbReference type="GO" id="GO:0003755">
    <property type="term" value="F:peptidyl-prolyl cis-trans isomerase activity"/>
    <property type="evidence" value="ECO:0007669"/>
    <property type="project" value="InterPro"/>
</dbReference>
<keyword evidence="3" id="KW-1003">Cell membrane</keyword>
<dbReference type="InterPro" id="IPR052029">
    <property type="entry name" value="PpiD_chaperone"/>
</dbReference>
<evidence type="ECO:0000256" key="1">
    <source>
        <dbReference type="ARBA" id="ARBA00004382"/>
    </source>
</evidence>
<evidence type="ECO:0000256" key="2">
    <source>
        <dbReference type="ARBA" id="ARBA00018370"/>
    </source>
</evidence>
<comment type="caution">
    <text evidence="16">The sequence shown here is derived from an EMBL/GenBank/DDBJ whole genome shotgun (WGS) entry which is preliminary data.</text>
</comment>
<accession>A0A963YP96</accession>
<gene>
    <name evidence="16" type="ORF">ASILVAE211_04695</name>
</gene>
<evidence type="ECO:0000256" key="6">
    <source>
        <dbReference type="ARBA" id="ARBA00022989"/>
    </source>
</evidence>
<comment type="similarity">
    <text evidence="11">Belongs to the PpiD chaperone family.</text>
</comment>
<name>A0A963YP96_9PROT</name>
<dbReference type="Pfam" id="PF13145">
    <property type="entry name" value="Rotamase_2"/>
    <property type="match status" value="1"/>
</dbReference>
<sequence>MVRPLSPSGSKVAMLGIFRSSLNTWPVRILFILLIAAFGVWGIGDVIRNLGGDDGAAAHIDGVSISPQDVNTAYRQQLQQTAQQLGSPDQVTSQMRMMIAEQAAARLVAQTAIDKMAGRMGITAPTADVQKQVFAMDAFQGPTHQFSHAQFDQVLQANGLSEVEFLHLMQAQIIRNQLLNSIRAAVTAPGVMVKTAYAFQNQTRVAQLVQLPFAAAPAPAAPTDADLQRWYKNHPTDFSAPEYRRLTLVVLSPDVLARDIPVPDAQIHAAYDRMMAAQPPKPETRTVDVVLAQSQAAAAAIAKQWQAGADWAAVQKAASAAGATALALPNITPDQVPNAALADAAFKAAANSVTGPIPTGGTSYAVFEVAAITPGGPSQTYDQAAPAIKLQLARQQAQGLVNQRVNALQDALAGRTPLEKLPGDIGLAALQGSVDSNGLTEQGTPAPIPGNDALRQAVVAQAFKQKVGQAASLITGPDDSYFALTVDGITPATMKAFAEVKAQVQSAWTQDQMQREQNKAATDMLQAMKGGRTLQGVASAQGLTVTTTPPLTRQGQAPQGVPQNLIGPLFSLNQGDSTMVPSPDGFVVAQLTAINTPDPKADPVGYDQLKASLSSALADDMQAIFAGVVTAKGNPRINQTVIQQIAQP</sequence>
<evidence type="ECO:0000256" key="3">
    <source>
        <dbReference type="ARBA" id="ARBA00022475"/>
    </source>
</evidence>
<evidence type="ECO:0000256" key="7">
    <source>
        <dbReference type="ARBA" id="ARBA00023136"/>
    </source>
</evidence>
<proteinExistence type="inferred from homology"/>
<evidence type="ECO:0000256" key="5">
    <source>
        <dbReference type="ARBA" id="ARBA00022692"/>
    </source>
</evidence>
<dbReference type="PANTHER" id="PTHR47529">
    <property type="entry name" value="PEPTIDYL-PROLYL CIS-TRANS ISOMERASE D"/>
    <property type="match status" value="1"/>
</dbReference>
<evidence type="ECO:0000256" key="10">
    <source>
        <dbReference type="ARBA" id="ARBA00031484"/>
    </source>
</evidence>
<evidence type="ECO:0000256" key="13">
    <source>
        <dbReference type="ARBA" id="ARBA00042775"/>
    </source>
</evidence>
<dbReference type="AlphaFoldDB" id="A0A963YP96"/>
<dbReference type="Gene3D" id="3.10.50.40">
    <property type="match status" value="1"/>
</dbReference>